<evidence type="ECO:0000313" key="2">
    <source>
        <dbReference type="Proteomes" id="UP000614601"/>
    </source>
</evidence>
<dbReference type="PANTHER" id="PTHR38696:SF1">
    <property type="entry name" value="MEDIATOR OF RNA POLYMERASE II TRANSCRIPTION SUBUNIT 13"/>
    <property type="match status" value="1"/>
</dbReference>
<dbReference type="Proteomes" id="UP000783686">
    <property type="component" value="Unassembled WGS sequence"/>
</dbReference>
<keyword evidence="2" id="KW-1185">Reference proteome</keyword>
<protein>
    <submittedName>
        <fullName evidence="1">Uncharacterized protein</fullName>
    </submittedName>
</protein>
<reference evidence="1" key="1">
    <citation type="submission" date="2020-09" db="EMBL/GenBank/DDBJ databases">
        <authorList>
            <person name="Kikuchi T."/>
        </authorList>
    </citation>
    <scope>NUCLEOTIDE SEQUENCE</scope>
    <source>
        <strain evidence="1">SH1</strain>
    </source>
</reference>
<evidence type="ECO:0000313" key="1">
    <source>
        <dbReference type="EMBL" id="CAD5221878.1"/>
    </source>
</evidence>
<dbReference type="EMBL" id="CAJFDH010000004">
    <property type="protein sequence ID" value="CAD5221878.1"/>
    <property type="molecule type" value="Genomic_DNA"/>
</dbReference>
<organism evidence="1 2">
    <name type="scientific">Bursaphelenchus okinawaensis</name>
    <dbReference type="NCBI Taxonomy" id="465554"/>
    <lineage>
        <taxon>Eukaryota</taxon>
        <taxon>Metazoa</taxon>
        <taxon>Ecdysozoa</taxon>
        <taxon>Nematoda</taxon>
        <taxon>Chromadorea</taxon>
        <taxon>Rhabditida</taxon>
        <taxon>Tylenchina</taxon>
        <taxon>Tylenchomorpha</taxon>
        <taxon>Aphelenchoidea</taxon>
        <taxon>Aphelenchoididae</taxon>
        <taxon>Bursaphelenchus</taxon>
    </lineage>
</organism>
<sequence>MGSEFSKQTLKPQAEKHIAITIERPDVLTLMDFDGEEGIVYKTLTENWMDEVTSCQQTLYFYCFLLAKKPFNVPILMSINNTEYIRNAVRARHSFCDVLSKLDDLGVKLLTTAYFGKTFTRTTLVLQRDVYNTTSESYSTRNVDELYICVAIRSNNAIIIPATAGLCRFPISWIQNEFGQMIVKADINDDFVDFTFKDDLFSAYSITYENMIHGKRMFLGLIRQLAQRGYEYVAPISIKGCTRNDTFYFKMIRQPVEKDKTYFFISPEEKNRLRLYETPPIIAEFIKKTISRLVLKEVKRPYLGCTEIIFAGQPFMCNDRTLLLTQIDMLEIIESLRKNGFKLVGHLQTTLNVNEKAVMLFESTNEKPVPIFAISFQGADVLQVLKAPIRVVTLIREAICNVWQKAIQEESIILNGTAFKLKGRPFAARDTSIDCQHGLHMLIFIIEKLSEVGWKFKIALDVGSRATSDSEIGFLEDGIMMIFEANLSSGNGEGKVYGVG</sequence>
<dbReference type="OrthoDB" id="57679at2759"/>
<dbReference type="EMBL" id="CAJFCW020000004">
    <property type="protein sequence ID" value="CAG9115603.1"/>
    <property type="molecule type" value="Genomic_DNA"/>
</dbReference>
<name>A0A811L133_9BILA</name>
<dbReference type="Proteomes" id="UP000614601">
    <property type="component" value="Unassembled WGS sequence"/>
</dbReference>
<accession>A0A811L133</accession>
<proteinExistence type="predicted"/>
<dbReference type="PANTHER" id="PTHR38696">
    <property type="entry name" value="MEDIATOR OF RNA POLYMERASE II TRANSCRIPTION SUBUNIT 13"/>
    <property type="match status" value="1"/>
</dbReference>
<comment type="caution">
    <text evidence="1">The sequence shown here is derived from an EMBL/GenBank/DDBJ whole genome shotgun (WGS) entry which is preliminary data.</text>
</comment>
<dbReference type="AlphaFoldDB" id="A0A811L133"/>
<gene>
    <name evidence="1" type="ORF">BOKJ2_LOCUS9665</name>
</gene>